<dbReference type="GO" id="GO:0008168">
    <property type="term" value="F:methyltransferase activity"/>
    <property type="evidence" value="ECO:0007669"/>
    <property type="project" value="UniProtKB-KW"/>
</dbReference>
<dbReference type="Proteomes" id="UP000593833">
    <property type="component" value="Chromosome"/>
</dbReference>
<reference evidence="1 2" key="1">
    <citation type="submission" date="2020-10" db="EMBL/GenBank/DDBJ databases">
        <title>Complete genome sequence of a novel Pseudomonas fluorescens strain isolated from the flower of kumarahou (Pomaderris kumeraho).</title>
        <authorList>
            <person name="Summers M.C."/>
            <person name="Nowak V."/>
            <person name="Fairhurst M.J."/>
            <person name="Owen J.G."/>
            <person name="Gerth M.L."/>
            <person name="Patrick W.M."/>
        </authorList>
    </citation>
    <scope>NUCLEOTIDE SEQUENCE [LARGE SCALE GENOMIC DNA]</scope>
    <source>
        <strain evidence="1 2">KF1</strain>
    </source>
</reference>
<accession>A0A1B3CSQ4</accession>
<dbReference type="InterPro" id="IPR029063">
    <property type="entry name" value="SAM-dependent_MTases_sf"/>
</dbReference>
<dbReference type="Gene3D" id="3.40.50.150">
    <property type="entry name" value="Vaccinia Virus protein VP39"/>
    <property type="match status" value="1"/>
</dbReference>
<keyword evidence="1" id="KW-0808">Transferase</keyword>
<sequence>MTRVTDREFNAALPVMQKLLWGHQQDRERLQALGINLIPVNFYSNTPSIAETLSAYEYTESTPPYLNCGIFEPENLRAELLELLPYSQDFTPAHAGNMDTCRSYFWENGQFMYSDAMSYYAYIRRIRPKNIVEIGSGFSSLIALEALGHNGMGRLRCIEPFPRPFITALGQEGALDLHTQRAQDVTADTLNAMLEDGDILFIDSTHTVKTGSDCAHIYLRLLPRITRKITVHVHDIFLPFGLPQHWAIDHQIYWTEQYLLLALLIDNPRTKLLFGSAYHKHFNDQLLTELMRGRCESGGASFWFEYDGRSQRAADTTP</sequence>
<dbReference type="OrthoDB" id="9795498at2"/>
<organism evidence="1 2">
    <name type="scientific">Pseudomonas fluorescens</name>
    <dbReference type="NCBI Taxonomy" id="294"/>
    <lineage>
        <taxon>Bacteria</taxon>
        <taxon>Pseudomonadati</taxon>
        <taxon>Pseudomonadota</taxon>
        <taxon>Gammaproteobacteria</taxon>
        <taxon>Pseudomonadales</taxon>
        <taxon>Pseudomonadaceae</taxon>
        <taxon>Pseudomonas</taxon>
    </lineage>
</organism>
<evidence type="ECO:0000313" key="1">
    <source>
        <dbReference type="EMBL" id="QOU02319.1"/>
    </source>
</evidence>
<name>A0A1B3CSQ4_PSEFL</name>
<evidence type="ECO:0000313" key="2">
    <source>
        <dbReference type="Proteomes" id="UP000593833"/>
    </source>
</evidence>
<dbReference type="SUPFAM" id="SSF53335">
    <property type="entry name" value="S-adenosyl-L-methionine-dependent methyltransferases"/>
    <property type="match status" value="1"/>
</dbReference>
<dbReference type="AlphaFoldDB" id="A0A1B3CSQ4"/>
<proteinExistence type="predicted"/>
<dbReference type="Pfam" id="PF13578">
    <property type="entry name" value="Methyltransf_24"/>
    <property type="match status" value="1"/>
</dbReference>
<gene>
    <name evidence="1" type="ORF">IM720_16415</name>
</gene>
<dbReference type="RefSeq" id="WP_069076077.1">
    <property type="nucleotide sequence ID" value="NZ_CP015637.1"/>
</dbReference>
<keyword evidence="1" id="KW-0489">Methyltransferase</keyword>
<dbReference type="EMBL" id="CP063233">
    <property type="protein sequence ID" value="QOU02319.1"/>
    <property type="molecule type" value="Genomic_DNA"/>
</dbReference>
<protein>
    <submittedName>
        <fullName evidence="1">Class I SAM-dependent methyltransferase</fullName>
    </submittedName>
</protein>
<dbReference type="GO" id="GO:0032259">
    <property type="term" value="P:methylation"/>
    <property type="evidence" value="ECO:0007669"/>
    <property type="project" value="UniProtKB-KW"/>
</dbReference>